<dbReference type="AlphaFoldDB" id="A0AAV4NBH8"/>
<accession>A0AAV4NBH8</accession>
<dbReference type="EMBL" id="BPLR01020626">
    <property type="protein sequence ID" value="GIX80819.1"/>
    <property type="molecule type" value="Genomic_DNA"/>
</dbReference>
<protein>
    <submittedName>
        <fullName evidence="1">Uncharacterized protein</fullName>
    </submittedName>
</protein>
<gene>
    <name evidence="1" type="ORF">CEXT_653561</name>
</gene>
<evidence type="ECO:0000313" key="2">
    <source>
        <dbReference type="Proteomes" id="UP001054945"/>
    </source>
</evidence>
<name>A0AAV4NBH8_CAEEX</name>
<proteinExistence type="predicted"/>
<comment type="caution">
    <text evidence="1">The sequence shown here is derived from an EMBL/GenBank/DDBJ whole genome shotgun (WGS) entry which is preliminary data.</text>
</comment>
<keyword evidence="2" id="KW-1185">Reference proteome</keyword>
<organism evidence="1 2">
    <name type="scientific">Caerostris extrusa</name>
    <name type="common">Bark spider</name>
    <name type="synonym">Caerostris bankana</name>
    <dbReference type="NCBI Taxonomy" id="172846"/>
    <lineage>
        <taxon>Eukaryota</taxon>
        <taxon>Metazoa</taxon>
        <taxon>Ecdysozoa</taxon>
        <taxon>Arthropoda</taxon>
        <taxon>Chelicerata</taxon>
        <taxon>Arachnida</taxon>
        <taxon>Araneae</taxon>
        <taxon>Araneomorphae</taxon>
        <taxon>Entelegynae</taxon>
        <taxon>Araneoidea</taxon>
        <taxon>Araneidae</taxon>
        <taxon>Caerostris</taxon>
    </lineage>
</organism>
<reference evidence="1 2" key="1">
    <citation type="submission" date="2021-06" db="EMBL/GenBank/DDBJ databases">
        <title>Caerostris extrusa draft genome.</title>
        <authorList>
            <person name="Kono N."/>
            <person name="Arakawa K."/>
        </authorList>
    </citation>
    <scope>NUCLEOTIDE SEQUENCE [LARGE SCALE GENOMIC DNA]</scope>
</reference>
<dbReference type="Proteomes" id="UP001054945">
    <property type="component" value="Unassembled WGS sequence"/>
</dbReference>
<sequence length="119" mass="12973">MGSMIRCDRDPITVGTACSAEEWSFGDLVVLATRFIEIRGPFNLRSFQALAKPVISPLVVYEIPFAQLKALSSQCSSPISNAHQGVPSPTYPSRSQMQNSEAAISLYLEPNYTVIPGTH</sequence>
<evidence type="ECO:0000313" key="1">
    <source>
        <dbReference type="EMBL" id="GIX80819.1"/>
    </source>
</evidence>